<protein>
    <submittedName>
        <fullName evidence="2">Uncharacterized protein</fullName>
    </submittedName>
</protein>
<feature type="transmembrane region" description="Helical" evidence="1">
    <location>
        <begin position="455"/>
        <end position="476"/>
    </location>
</feature>
<dbReference type="EMBL" id="KL197718">
    <property type="protein sequence ID" value="KDQ58265.1"/>
    <property type="molecule type" value="Genomic_DNA"/>
</dbReference>
<reference evidence="3" key="1">
    <citation type="journal article" date="2014" name="Proc. Natl. Acad. Sci. U.S.A.">
        <title>Extensive sampling of basidiomycete genomes demonstrates inadequacy of the white-rot/brown-rot paradigm for wood decay fungi.</title>
        <authorList>
            <person name="Riley R."/>
            <person name="Salamov A.A."/>
            <person name="Brown D.W."/>
            <person name="Nagy L.G."/>
            <person name="Floudas D."/>
            <person name="Held B.W."/>
            <person name="Levasseur A."/>
            <person name="Lombard V."/>
            <person name="Morin E."/>
            <person name="Otillar R."/>
            <person name="Lindquist E.A."/>
            <person name="Sun H."/>
            <person name="LaButti K.M."/>
            <person name="Schmutz J."/>
            <person name="Jabbour D."/>
            <person name="Luo H."/>
            <person name="Baker S.E."/>
            <person name="Pisabarro A.G."/>
            <person name="Walton J.D."/>
            <person name="Blanchette R.A."/>
            <person name="Henrissat B."/>
            <person name="Martin F."/>
            <person name="Cullen D."/>
            <person name="Hibbett D.S."/>
            <person name="Grigoriev I.V."/>
        </authorList>
    </citation>
    <scope>NUCLEOTIDE SEQUENCE [LARGE SCALE GENOMIC DNA]</scope>
    <source>
        <strain evidence="3">MUCL 33604</strain>
    </source>
</reference>
<evidence type="ECO:0000313" key="2">
    <source>
        <dbReference type="EMBL" id="KDQ58265.1"/>
    </source>
</evidence>
<keyword evidence="3" id="KW-1185">Reference proteome</keyword>
<dbReference type="InParanoid" id="A0A067PWM4"/>
<gene>
    <name evidence="2" type="ORF">JAAARDRAFT_206919</name>
</gene>
<feature type="transmembrane region" description="Helical" evidence="1">
    <location>
        <begin position="419"/>
        <end position="443"/>
    </location>
</feature>
<dbReference type="HOGENOM" id="CLU_015738_0_0_1"/>
<feature type="transmembrane region" description="Helical" evidence="1">
    <location>
        <begin position="566"/>
        <end position="588"/>
    </location>
</feature>
<dbReference type="OrthoDB" id="5392263at2759"/>
<evidence type="ECO:0000256" key="1">
    <source>
        <dbReference type="SAM" id="Phobius"/>
    </source>
</evidence>
<feature type="transmembrane region" description="Helical" evidence="1">
    <location>
        <begin position="512"/>
        <end position="533"/>
    </location>
</feature>
<proteinExistence type="predicted"/>
<dbReference type="STRING" id="933084.A0A067PWM4"/>
<feature type="transmembrane region" description="Helical" evidence="1">
    <location>
        <begin position="103"/>
        <end position="125"/>
    </location>
</feature>
<feature type="transmembrane region" description="Helical" evidence="1">
    <location>
        <begin position="190"/>
        <end position="212"/>
    </location>
</feature>
<sequence>MSLWKKGVAFVTQSVLTVDFGQCLAEVNNGTWGTIGGTDNHGNPVPIGEATGITYALCKTACGVGPEKFTWSSFSPQFSAWLLPYLALVSQIPFGTGNKWSNFVSVLLTVGSPTLAAYCLALTVLNTRWAISRFQDISFPNAKNAAFILTALQQSCIYITPDHSLLASLIILEENDDWWRRLAKALNYTSSWTIATAVSVVWVVIAFIFTLVDSFTGIWNMGDPVALFGQGVGFLWLWLLPLVIGWQQLSPICDPIRVGEEVDKINAEAFVATESGDVVRAGEEVDKINAEAFVATESGDVVRAGTLVERRAIAVTEHQDEPFHNRRHRRSICHDARLSATPFYYARVFVWFHAVEDVAVAFSGASVNTLEFCPDDESSHGYGSRKYKRTGSAAELTESCRPWEDGEFSSLTGLYHRMLIASGLAIGLQWGTTGAAIVVVYLAPTIGLGCQSGAYLLYGLLSTVVFVMMFISSALAHCAYPQSHRTHTAPPNTTASHLAASLSVGLRRLGKVIAAFNTVWVVLMCLFQLGGFFNRCYCNSCVLSLGNKAYSVLQYTVSDLAGMESAWIGGSILAVGSCIIFIAFVNLWTDFSSMRRL</sequence>
<organism evidence="2 3">
    <name type="scientific">Jaapia argillacea MUCL 33604</name>
    <dbReference type="NCBI Taxonomy" id="933084"/>
    <lineage>
        <taxon>Eukaryota</taxon>
        <taxon>Fungi</taxon>
        <taxon>Dikarya</taxon>
        <taxon>Basidiomycota</taxon>
        <taxon>Agaricomycotina</taxon>
        <taxon>Agaricomycetes</taxon>
        <taxon>Agaricomycetidae</taxon>
        <taxon>Jaapiales</taxon>
        <taxon>Jaapiaceae</taxon>
        <taxon>Jaapia</taxon>
    </lineage>
</organism>
<dbReference type="Proteomes" id="UP000027265">
    <property type="component" value="Unassembled WGS sequence"/>
</dbReference>
<keyword evidence="1" id="KW-0812">Transmembrane</keyword>
<feature type="transmembrane region" description="Helical" evidence="1">
    <location>
        <begin position="224"/>
        <end position="244"/>
    </location>
</feature>
<dbReference type="AlphaFoldDB" id="A0A067PWM4"/>
<evidence type="ECO:0000313" key="3">
    <source>
        <dbReference type="Proteomes" id="UP000027265"/>
    </source>
</evidence>
<name>A0A067PWM4_9AGAM</name>
<keyword evidence="1" id="KW-1133">Transmembrane helix</keyword>
<accession>A0A067PWM4</accession>
<keyword evidence="1" id="KW-0472">Membrane</keyword>